<evidence type="ECO:0000313" key="4">
    <source>
        <dbReference type="WBParaSite" id="ASIM_0000728601-mRNA-1"/>
    </source>
</evidence>
<dbReference type="OrthoDB" id="424753at2759"/>
<reference evidence="2 3" key="2">
    <citation type="submission" date="2018-11" db="EMBL/GenBank/DDBJ databases">
        <authorList>
            <consortium name="Pathogen Informatics"/>
        </authorList>
    </citation>
    <scope>NUCLEOTIDE SEQUENCE [LARGE SCALE GENOMIC DNA]</scope>
</reference>
<protein>
    <submittedName>
        <fullName evidence="4">Calpain_III domain-containing protein</fullName>
    </submittedName>
</protein>
<name>A0A0M3JI21_ANISI</name>
<dbReference type="EMBL" id="UYRR01016386">
    <property type="protein sequence ID" value="VDK28406.1"/>
    <property type="molecule type" value="Genomic_DNA"/>
</dbReference>
<dbReference type="InterPro" id="IPR022682">
    <property type="entry name" value="Calpain_domain_III"/>
</dbReference>
<dbReference type="AlphaFoldDB" id="A0A0M3JI21"/>
<evidence type="ECO:0000259" key="1">
    <source>
        <dbReference type="Pfam" id="PF01067"/>
    </source>
</evidence>
<feature type="domain" description="Peptidase C2 calpain large subunit" evidence="1">
    <location>
        <begin position="15"/>
        <end position="75"/>
    </location>
</feature>
<dbReference type="InterPro" id="IPR036213">
    <property type="entry name" value="Calpain_III_sf"/>
</dbReference>
<dbReference type="Proteomes" id="UP000267096">
    <property type="component" value="Unassembled WGS sequence"/>
</dbReference>
<dbReference type="WBParaSite" id="ASIM_0000728601-mRNA-1">
    <property type="protein sequence ID" value="ASIM_0000728601-mRNA-1"/>
    <property type="gene ID" value="ASIM_0000728601"/>
</dbReference>
<dbReference type="Pfam" id="PF01067">
    <property type="entry name" value="Calpain_III"/>
    <property type="match status" value="1"/>
</dbReference>
<dbReference type="SUPFAM" id="SSF49758">
    <property type="entry name" value="Calpain large subunit, middle domain (domain III)"/>
    <property type="match status" value="1"/>
</dbReference>
<evidence type="ECO:0000313" key="2">
    <source>
        <dbReference type="EMBL" id="VDK28406.1"/>
    </source>
</evidence>
<gene>
    <name evidence="2" type="ORF">ASIM_LOCUS7051</name>
</gene>
<organism evidence="4">
    <name type="scientific">Anisakis simplex</name>
    <name type="common">Herring worm</name>
    <dbReference type="NCBI Taxonomy" id="6269"/>
    <lineage>
        <taxon>Eukaryota</taxon>
        <taxon>Metazoa</taxon>
        <taxon>Ecdysozoa</taxon>
        <taxon>Nematoda</taxon>
        <taxon>Chromadorea</taxon>
        <taxon>Rhabditida</taxon>
        <taxon>Spirurina</taxon>
        <taxon>Ascaridomorpha</taxon>
        <taxon>Ascaridoidea</taxon>
        <taxon>Anisakidae</taxon>
        <taxon>Anisakis</taxon>
        <taxon>Anisakis simplex complex</taxon>
    </lineage>
</organism>
<keyword evidence="3" id="KW-1185">Reference proteome</keyword>
<dbReference type="Gene3D" id="2.60.120.380">
    <property type="match status" value="1"/>
</dbReference>
<accession>A0A0M3JI21</accession>
<reference evidence="4" key="1">
    <citation type="submission" date="2017-02" db="UniProtKB">
        <authorList>
            <consortium name="WormBaseParasite"/>
        </authorList>
    </citation>
    <scope>IDENTIFICATION</scope>
</reference>
<evidence type="ECO:0000313" key="3">
    <source>
        <dbReference type="Proteomes" id="UP000267096"/>
    </source>
</evidence>
<sequence>MFCEFIPPRPLQFTFSDTFAQNPQYLIHLSTSDPDDDCDRCTVIVAVMQKYRRELQCTGIENASIGFAVYNADGTSGRLDED</sequence>
<proteinExistence type="predicted"/>